<dbReference type="InterPro" id="IPR001124">
    <property type="entry name" value="Lipid-bd_serum_glycop_C"/>
</dbReference>
<name>A0ABD2II39_9BILA</name>
<dbReference type="Pfam" id="PF02886">
    <property type="entry name" value="LBP_BPI_CETP_C"/>
    <property type="match status" value="1"/>
</dbReference>
<organism evidence="4 5">
    <name type="scientific">Heterodera trifolii</name>
    <dbReference type="NCBI Taxonomy" id="157864"/>
    <lineage>
        <taxon>Eukaryota</taxon>
        <taxon>Metazoa</taxon>
        <taxon>Ecdysozoa</taxon>
        <taxon>Nematoda</taxon>
        <taxon>Chromadorea</taxon>
        <taxon>Rhabditida</taxon>
        <taxon>Tylenchina</taxon>
        <taxon>Tylenchomorpha</taxon>
        <taxon>Tylenchoidea</taxon>
        <taxon>Heteroderidae</taxon>
        <taxon>Heteroderinae</taxon>
        <taxon>Heterodera</taxon>
    </lineage>
</organism>
<evidence type="ECO:0000256" key="2">
    <source>
        <dbReference type="SAM" id="SignalP"/>
    </source>
</evidence>
<dbReference type="SMART" id="SM00329">
    <property type="entry name" value="BPI2"/>
    <property type="match status" value="1"/>
</dbReference>
<evidence type="ECO:0000313" key="4">
    <source>
        <dbReference type="EMBL" id="KAL3075863.1"/>
    </source>
</evidence>
<dbReference type="EMBL" id="JBICBT010001268">
    <property type="protein sequence ID" value="KAL3075863.1"/>
    <property type="molecule type" value="Genomic_DNA"/>
</dbReference>
<dbReference type="InterPro" id="IPR032942">
    <property type="entry name" value="BPI/LBP/Plunc"/>
</dbReference>
<dbReference type="Gene3D" id="3.15.20.10">
    <property type="entry name" value="Bactericidal permeability-increasing protein, domain 2"/>
    <property type="match status" value="1"/>
</dbReference>
<comment type="caution">
    <text evidence="4">The sequence shown here is derived from an EMBL/GenBank/DDBJ whole genome shotgun (WGS) entry which is preliminary data.</text>
</comment>
<keyword evidence="5" id="KW-1185">Reference proteome</keyword>
<feature type="domain" description="Lipid-binding serum glycoprotein C-terminal" evidence="3">
    <location>
        <begin position="689"/>
        <end position="925"/>
    </location>
</feature>
<accession>A0ABD2II39</accession>
<evidence type="ECO:0000256" key="1">
    <source>
        <dbReference type="SAM" id="MobiDB-lite"/>
    </source>
</evidence>
<dbReference type="InterPro" id="IPR017943">
    <property type="entry name" value="Bactericidal_perm-incr_a/b_dom"/>
</dbReference>
<dbReference type="Gene3D" id="3.15.10.10">
    <property type="entry name" value="Bactericidal permeability-increasing protein, domain 1"/>
    <property type="match status" value="1"/>
</dbReference>
<feature type="compositionally biased region" description="Basic and acidic residues" evidence="1">
    <location>
        <begin position="190"/>
        <end position="216"/>
    </location>
</feature>
<reference evidence="4 5" key="1">
    <citation type="submission" date="2024-10" db="EMBL/GenBank/DDBJ databases">
        <authorList>
            <person name="Kim D."/>
        </authorList>
    </citation>
    <scope>NUCLEOTIDE SEQUENCE [LARGE SCALE GENOMIC DNA]</scope>
    <source>
        <strain evidence="4">BH-2024</strain>
    </source>
</reference>
<dbReference type="PANTHER" id="PTHR10504">
    <property type="entry name" value="BACTERICIDAL PERMEABILITY-INCREASING BPI PROTEIN-RELATED"/>
    <property type="match status" value="1"/>
</dbReference>
<feature type="region of interest" description="Disordered" evidence="1">
    <location>
        <begin position="190"/>
        <end position="218"/>
    </location>
</feature>
<dbReference type="AlphaFoldDB" id="A0ABD2II39"/>
<gene>
    <name evidence="4" type="ORF">niasHT_032066</name>
</gene>
<protein>
    <recommendedName>
        <fullName evidence="3">Lipid-binding serum glycoprotein C-terminal domain-containing protein</fullName>
    </recommendedName>
</protein>
<proteinExistence type="predicted"/>
<feature type="chain" id="PRO_5044793093" description="Lipid-binding serum glycoprotein C-terminal domain-containing protein" evidence="2">
    <location>
        <begin position="32"/>
        <end position="957"/>
    </location>
</feature>
<evidence type="ECO:0000259" key="3">
    <source>
        <dbReference type="SMART" id="SM00329"/>
    </source>
</evidence>
<feature type="signal peptide" evidence="2">
    <location>
        <begin position="1"/>
        <end position="31"/>
    </location>
</feature>
<dbReference type="Proteomes" id="UP001620626">
    <property type="component" value="Unassembled WGS sequence"/>
</dbReference>
<keyword evidence="2" id="KW-0732">Signal</keyword>
<evidence type="ECO:0000313" key="5">
    <source>
        <dbReference type="Proteomes" id="UP001620626"/>
    </source>
</evidence>
<dbReference type="PANTHER" id="PTHR10504:SF134">
    <property type="entry name" value="BPI2 DOMAIN-CONTAINING PROTEIN"/>
    <property type="match status" value="1"/>
</dbReference>
<sequence length="957" mass="105801">MRSDKRRWTLLLAHLLLFIILQNILIISSRGEESQNAKMEGQNAKMEGQNGHQNMIIMPPDVSPVPILATISALSHDAASSPVPIASKSAQLDENAVTETVPTTIPSLSNGLSSIWSGGWLQMPGLISVPRWKNAIIEIFPHLPFVGALLTLPTLFPAIAVSTLENSNNNNNNLIVPPFSPLALLTKRDDQHQRQADITPEGKERREGRNDSETDRMPNTAQFVGIRTRFNPPIFEETSRLFFNVFNHEAQHVQIPPQKQCFAEGCFHLHTFRISSFQKPRSLTLKPLGPNVLLLDILSFDVDIESLLNGSVQLLITSVPITGNFFVSARQLSITALFDLQKDQHKVPYLRIATCELRSGMISTKVTNMGLLTEPINLKYKTEMLDKAKELITSTICETISDTIRERVNLVLRRLPRAISVAKIISSFVSSDSDDCSSPPPIALQLDRPSSAQRFYSNLLTMSYSKHKRRNGNRRDSRDKRFWRRTQRRRRGLEVIDFETDKSPAASSTKSAEKSAGIVDKNKTVTAAQQKKVPNLLSGGWGKFGKNSKEHFGHNGTGGARRNALSAECSTDFASSFLDLLDMHSLGQVFIDLDFLDSSAGSDFFAVGISGNVFMDPPVPMTNINTELIEDIVQSKPKRAKKLAEDEDKSLLRDVDELETDQQQPENNRRRTKAPPPPMLRFPGVGLNGYHRKAVEMIISEFSVNEALLQAFRAKMMKVRLGPNSAMFGQMLRTTCGPDEVCLSDSIPELGEKYPDQQLEIEIEPVQAPNIKFAKDSMTVHLVGNATILLSQNGKSIGRIPFESIVELGMARNSSSSKSQSATTKLDETAADNTTATTWTHGKIMDVSLSIPTLALRGDAFDFFGLSPQTVESFLNTVRNAIQNTAGKALSSGVSLVGLERHLCPYGISQPGIQLLDDGLVLLNAELDAYVLLFDGGGIGTQQKQQQKRRHCSPTEL</sequence>
<dbReference type="SUPFAM" id="SSF55394">
    <property type="entry name" value="Bactericidal permeability-increasing protein, BPI"/>
    <property type="match status" value="2"/>
</dbReference>
<feature type="region of interest" description="Disordered" evidence="1">
    <location>
        <begin position="652"/>
        <end position="683"/>
    </location>
</feature>